<feature type="signal peptide" evidence="1">
    <location>
        <begin position="1"/>
        <end position="22"/>
    </location>
</feature>
<protein>
    <recommendedName>
        <fullName evidence="4">Carbohydrate-binding domain-containing protein</fullName>
    </recommendedName>
</protein>
<reference evidence="2" key="2">
    <citation type="submission" date="2021-04" db="EMBL/GenBank/DDBJ databases">
        <authorList>
            <person name="Gilroy R."/>
        </authorList>
    </citation>
    <scope>NUCLEOTIDE SEQUENCE</scope>
    <source>
        <strain evidence="2">CHK187-5294</strain>
    </source>
</reference>
<dbReference type="SUPFAM" id="SSF49344">
    <property type="entry name" value="CBD9-like"/>
    <property type="match status" value="1"/>
</dbReference>
<dbReference type="AlphaFoldDB" id="A0A9D2CZY3"/>
<feature type="chain" id="PRO_5038614824" description="Carbohydrate-binding domain-containing protein" evidence="1">
    <location>
        <begin position="23"/>
        <end position="347"/>
    </location>
</feature>
<evidence type="ECO:0000313" key="3">
    <source>
        <dbReference type="Proteomes" id="UP000824132"/>
    </source>
</evidence>
<sequence>MKKWIKAAALMSCCALLSASLAGCGTTIVEDPNAYTFTNPEQPQAQVDADMTIDGIFDEARWNEVRWLYAVDRINAVQYADISFTTSYGEQGVYFAMRVEEHGTNIYVNHDRGSVMNSCIEMYMGPATDPGGSRRIFEFDFQADGTYSSRLNYNGWNDAKTTWDKMPVVASQALGGEVNTPECYGYTVEALFPWTFLEFAGYDVETQEERDSLVLGIDPAHIFSFNYEGTDQSNDRYWSRWSTDYIGSLWQNPSTFFKFDKNGLVAYDYTVEYGGTGTGTLQESHGLPYMLVDNAVTFTITPLNGASVTALTVNGQDYIDSLVLSSGVYQFSIGVPTEDVEIRVELN</sequence>
<reference evidence="2" key="1">
    <citation type="journal article" date="2021" name="PeerJ">
        <title>Extensive microbial diversity within the chicken gut microbiome revealed by metagenomics and culture.</title>
        <authorList>
            <person name="Gilroy R."/>
            <person name="Ravi A."/>
            <person name="Getino M."/>
            <person name="Pursley I."/>
            <person name="Horton D.L."/>
            <person name="Alikhan N.F."/>
            <person name="Baker D."/>
            <person name="Gharbi K."/>
            <person name="Hall N."/>
            <person name="Watson M."/>
            <person name="Adriaenssens E.M."/>
            <person name="Foster-Nyarko E."/>
            <person name="Jarju S."/>
            <person name="Secka A."/>
            <person name="Antonio M."/>
            <person name="Oren A."/>
            <person name="Chaudhuri R.R."/>
            <person name="La Ragione R."/>
            <person name="Hildebrand F."/>
            <person name="Pallen M.J."/>
        </authorList>
    </citation>
    <scope>NUCLEOTIDE SEQUENCE</scope>
    <source>
        <strain evidence="2">CHK187-5294</strain>
    </source>
</reference>
<dbReference type="Gene3D" id="2.60.40.1190">
    <property type="match status" value="1"/>
</dbReference>
<evidence type="ECO:0000256" key="1">
    <source>
        <dbReference type="SAM" id="SignalP"/>
    </source>
</evidence>
<dbReference type="EMBL" id="DXCL01000041">
    <property type="protein sequence ID" value="HIZ03956.1"/>
    <property type="molecule type" value="Genomic_DNA"/>
</dbReference>
<dbReference type="Proteomes" id="UP000824132">
    <property type="component" value="Unassembled WGS sequence"/>
</dbReference>
<accession>A0A9D2CZY3</accession>
<dbReference type="PROSITE" id="PS51257">
    <property type="entry name" value="PROKAR_LIPOPROTEIN"/>
    <property type="match status" value="1"/>
</dbReference>
<comment type="caution">
    <text evidence="2">The sequence shown here is derived from an EMBL/GenBank/DDBJ whole genome shotgun (WGS) entry which is preliminary data.</text>
</comment>
<gene>
    <name evidence="2" type="ORF">H9727_06695</name>
</gene>
<proteinExistence type="predicted"/>
<organism evidence="2 3">
    <name type="scientific">Candidatus Borkfalkia avistercoris</name>
    <dbReference type="NCBI Taxonomy" id="2838504"/>
    <lineage>
        <taxon>Bacteria</taxon>
        <taxon>Bacillati</taxon>
        <taxon>Bacillota</taxon>
        <taxon>Clostridia</taxon>
        <taxon>Christensenellales</taxon>
        <taxon>Christensenellaceae</taxon>
        <taxon>Candidatus Borkfalkia</taxon>
    </lineage>
</organism>
<name>A0A9D2CZY3_9FIRM</name>
<evidence type="ECO:0000313" key="2">
    <source>
        <dbReference type="EMBL" id="HIZ03956.1"/>
    </source>
</evidence>
<evidence type="ECO:0008006" key="4">
    <source>
        <dbReference type="Google" id="ProtNLM"/>
    </source>
</evidence>
<keyword evidence="1" id="KW-0732">Signal</keyword>